<dbReference type="Pfam" id="PF02093">
    <property type="entry name" value="Gag_p30"/>
    <property type="match status" value="1"/>
</dbReference>
<name>A0A485PXL0_LYNPA</name>
<accession>A0A485PXL0</accession>
<dbReference type="EMBL" id="CAAGRJ010040392">
    <property type="protein sequence ID" value="VFV47362.1"/>
    <property type="molecule type" value="Genomic_DNA"/>
</dbReference>
<gene>
    <name evidence="2" type="ORF">LYPA_23C003525</name>
</gene>
<feature type="domain" description="Core shell protein Gag P30" evidence="1">
    <location>
        <begin position="2"/>
        <end position="110"/>
    </location>
</feature>
<proteinExistence type="predicted"/>
<sequence>MAEGKERLRVYRQTLMRGLRMVARKPTNLAKVGNVQQEKDESLAAFLERIMEAFRTCTLMDPEAPESKAAVIMAFVNESAIDIRRKLQRIDRLGDKSLQDLLVVAKKVYNNWEPPEDKQACAMAAASSKQTRDLVR</sequence>
<dbReference type="GO" id="GO:0019068">
    <property type="term" value="P:virion assembly"/>
    <property type="evidence" value="ECO:0007669"/>
    <property type="project" value="InterPro"/>
</dbReference>
<dbReference type="InterPro" id="IPR050462">
    <property type="entry name" value="Retroviral_Gag-Pol_poly"/>
</dbReference>
<dbReference type="AlphaFoldDB" id="A0A485PXL0"/>
<keyword evidence="3" id="KW-1185">Reference proteome</keyword>
<reference evidence="2 3" key="1">
    <citation type="submission" date="2019-01" db="EMBL/GenBank/DDBJ databases">
        <authorList>
            <person name="Alioto T."/>
            <person name="Alioto T."/>
        </authorList>
    </citation>
    <scope>NUCLEOTIDE SEQUENCE [LARGE SCALE GENOMIC DNA]</scope>
</reference>
<organism evidence="2 3">
    <name type="scientific">Lynx pardinus</name>
    <name type="common">Iberian lynx</name>
    <name type="synonym">Felis pardina</name>
    <dbReference type="NCBI Taxonomy" id="191816"/>
    <lineage>
        <taxon>Eukaryota</taxon>
        <taxon>Metazoa</taxon>
        <taxon>Chordata</taxon>
        <taxon>Craniata</taxon>
        <taxon>Vertebrata</taxon>
        <taxon>Euteleostomi</taxon>
        <taxon>Mammalia</taxon>
        <taxon>Eutheria</taxon>
        <taxon>Laurasiatheria</taxon>
        <taxon>Carnivora</taxon>
        <taxon>Feliformia</taxon>
        <taxon>Felidae</taxon>
        <taxon>Felinae</taxon>
        <taxon>Lynx</taxon>
    </lineage>
</organism>
<evidence type="ECO:0000259" key="1">
    <source>
        <dbReference type="Pfam" id="PF02093"/>
    </source>
</evidence>
<evidence type="ECO:0000313" key="3">
    <source>
        <dbReference type="Proteomes" id="UP000386466"/>
    </source>
</evidence>
<dbReference type="PANTHER" id="PTHR33166">
    <property type="entry name" value="GAG_P30 DOMAIN-CONTAINING PROTEIN"/>
    <property type="match status" value="1"/>
</dbReference>
<evidence type="ECO:0000313" key="2">
    <source>
        <dbReference type="EMBL" id="VFV47362.1"/>
    </source>
</evidence>
<dbReference type="Proteomes" id="UP000386466">
    <property type="component" value="Unassembled WGS sequence"/>
</dbReference>
<dbReference type="InterPro" id="IPR003036">
    <property type="entry name" value="Gag_P30"/>
</dbReference>
<protein>
    <submittedName>
        <fullName evidence="2">Gag protein</fullName>
    </submittedName>
</protein>